<feature type="signal peptide" evidence="1">
    <location>
        <begin position="1"/>
        <end position="29"/>
    </location>
</feature>
<accession>A0AAW1LUV7</accession>
<dbReference type="EMBL" id="JASPKY010000094">
    <property type="protein sequence ID" value="KAK9737829.1"/>
    <property type="molecule type" value="Genomic_DNA"/>
</dbReference>
<sequence length="78" mass="8978">MCSRSSSRHVIHNFLVILNLFLMIQTLQASLPEPDCAKNGQTFCEDIDTYPLNNKHLYLNQIALKMGKLFAKISIRIR</sequence>
<name>A0AAW1LUV7_POPJA</name>
<organism evidence="2 3">
    <name type="scientific">Popillia japonica</name>
    <name type="common">Japanese beetle</name>
    <dbReference type="NCBI Taxonomy" id="7064"/>
    <lineage>
        <taxon>Eukaryota</taxon>
        <taxon>Metazoa</taxon>
        <taxon>Ecdysozoa</taxon>
        <taxon>Arthropoda</taxon>
        <taxon>Hexapoda</taxon>
        <taxon>Insecta</taxon>
        <taxon>Pterygota</taxon>
        <taxon>Neoptera</taxon>
        <taxon>Endopterygota</taxon>
        <taxon>Coleoptera</taxon>
        <taxon>Polyphaga</taxon>
        <taxon>Scarabaeiformia</taxon>
        <taxon>Scarabaeidae</taxon>
        <taxon>Rutelinae</taxon>
        <taxon>Popillia</taxon>
    </lineage>
</organism>
<evidence type="ECO:0000256" key="1">
    <source>
        <dbReference type="SAM" id="SignalP"/>
    </source>
</evidence>
<dbReference type="Proteomes" id="UP001458880">
    <property type="component" value="Unassembled WGS sequence"/>
</dbReference>
<evidence type="ECO:0000313" key="2">
    <source>
        <dbReference type="EMBL" id="KAK9737829.1"/>
    </source>
</evidence>
<gene>
    <name evidence="2" type="ORF">QE152_g10344</name>
</gene>
<evidence type="ECO:0000313" key="3">
    <source>
        <dbReference type="Proteomes" id="UP001458880"/>
    </source>
</evidence>
<keyword evidence="1" id="KW-0732">Signal</keyword>
<reference evidence="2 3" key="1">
    <citation type="journal article" date="2024" name="BMC Genomics">
        <title>De novo assembly and annotation of Popillia japonica's genome with initial clues to its potential as an invasive pest.</title>
        <authorList>
            <person name="Cucini C."/>
            <person name="Boschi S."/>
            <person name="Funari R."/>
            <person name="Cardaioli E."/>
            <person name="Iannotti N."/>
            <person name="Marturano G."/>
            <person name="Paoli F."/>
            <person name="Bruttini M."/>
            <person name="Carapelli A."/>
            <person name="Frati F."/>
            <person name="Nardi F."/>
        </authorList>
    </citation>
    <scope>NUCLEOTIDE SEQUENCE [LARGE SCALE GENOMIC DNA]</scope>
    <source>
        <strain evidence="2">DMR45628</strain>
    </source>
</reference>
<dbReference type="AlphaFoldDB" id="A0AAW1LUV7"/>
<comment type="caution">
    <text evidence="2">The sequence shown here is derived from an EMBL/GenBank/DDBJ whole genome shotgun (WGS) entry which is preliminary data.</text>
</comment>
<keyword evidence="3" id="KW-1185">Reference proteome</keyword>
<proteinExistence type="predicted"/>
<protein>
    <submittedName>
        <fullName evidence="2">Uncharacterized protein</fullName>
    </submittedName>
</protein>
<feature type="chain" id="PRO_5043441424" evidence="1">
    <location>
        <begin position="30"/>
        <end position="78"/>
    </location>
</feature>